<dbReference type="AlphaFoldDB" id="A0A8J2PEE0"/>
<gene>
    <name evidence="1" type="ORF">AFUS01_LOCUS22598</name>
</gene>
<dbReference type="EMBL" id="CAJVCH010264814">
    <property type="protein sequence ID" value="CAG7734196.1"/>
    <property type="molecule type" value="Genomic_DNA"/>
</dbReference>
<reference evidence="1" key="1">
    <citation type="submission" date="2021-06" db="EMBL/GenBank/DDBJ databases">
        <authorList>
            <person name="Hodson N. C."/>
            <person name="Mongue J. A."/>
            <person name="Jaron S. K."/>
        </authorList>
    </citation>
    <scope>NUCLEOTIDE SEQUENCE</scope>
</reference>
<dbReference type="Proteomes" id="UP000708208">
    <property type="component" value="Unassembled WGS sequence"/>
</dbReference>
<evidence type="ECO:0000313" key="2">
    <source>
        <dbReference type="Proteomes" id="UP000708208"/>
    </source>
</evidence>
<accession>A0A8J2PEE0</accession>
<name>A0A8J2PEE0_9HEXA</name>
<comment type="caution">
    <text evidence="1">The sequence shown here is derived from an EMBL/GenBank/DDBJ whole genome shotgun (WGS) entry which is preliminary data.</text>
</comment>
<keyword evidence="2" id="KW-1185">Reference proteome</keyword>
<sequence length="35" mass="4185">MSFLNIREISRKLQIRLTLTFLEEMDKVNSRPFAS</sequence>
<proteinExistence type="predicted"/>
<protein>
    <submittedName>
        <fullName evidence="1">Uncharacterized protein</fullName>
    </submittedName>
</protein>
<feature type="non-terminal residue" evidence="1">
    <location>
        <position position="1"/>
    </location>
</feature>
<evidence type="ECO:0000313" key="1">
    <source>
        <dbReference type="EMBL" id="CAG7734196.1"/>
    </source>
</evidence>
<organism evidence="1 2">
    <name type="scientific">Allacma fusca</name>
    <dbReference type="NCBI Taxonomy" id="39272"/>
    <lineage>
        <taxon>Eukaryota</taxon>
        <taxon>Metazoa</taxon>
        <taxon>Ecdysozoa</taxon>
        <taxon>Arthropoda</taxon>
        <taxon>Hexapoda</taxon>
        <taxon>Collembola</taxon>
        <taxon>Symphypleona</taxon>
        <taxon>Sminthuridae</taxon>
        <taxon>Allacma</taxon>
    </lineage>
</organism>